<dbReference type="SUPFAM" id="SSF51182">
    <property type="entry name" value="RmlC-like cupins"/>
    <property type="match status" value="1"/>
</dbReference>
<dbReference type="CDD" id="cd20304">
    <property type="entry name" value="cupin_OxDC_N"/>
    <property type="match status" value="1"/>
</dbReference>
<dbReference type="InterPro" id="IPR017774">
    <property type="entry name" value="Bicupin_oxalate_deCO2ase/Oxase"/>
</dbReference>
<feature type="domain" description="Cupin type-1" evidence="5">
    <location>
        <begin position="266"/>
        <end position="407"/>
    </location>
</feature>
<feature type="active site" description="Proton donor" evidence="2">
    <location>
        <position position="371"/>
    </location>
</feature>
<accession>A0A9P5YFQ2</accession>
<feature type="binding site" evidence="3">
    <location>
        <position position="313"/>
    </location>
    <ligand>
        <name>Mn(2+)</name>
        <dbReference type="ChEBI" id="CHEBI:29035"/>
        <label>2</label>
    </ligand>
</feature>
<dbReference type="PANTHER" id="PTHR35848">
    <property type="entry name" value="OXALATE-BINDING PROTEIN"/>
    <property type="match status" value="1"/>
</dbReference>
<evidence type="ECO:0000313" key="6">
    <source>
        <dbReference type="EMBL" id="KAF9467804.1"/>
    </source>
</evidence>
<dbReference type="EMBL" id="MU150235">
    <property type="protein sequence ID" value="KAF9467804.1"/>
    <property type="molecule type" value="Genomic_DNA"/>
</dbReference>
<evidence type="ECO:0000256" key="3">
    <source>
        <dbReference type="PIRSR" id="PIRSR617774-2"/>
    </source>
</evidence>
<dbReference type="NCBIfam" id="TIGR03404">
    <property type="entry name" value="bicupin_oxalic"/>
    <property type="match status" value="1"/>
</dbReference>
<comment type="caution">
    <text evidence="6">The sequence shown here is derived from an EMBL/GenBank/DDBJ whole genome shotgun (WGS) entry which is preliminary data.</text>
</comment>
<evidence type="ECO:0000259" key="5">
    <source>
        <dbReference type="SMART" id="SM00835"/>
    </source>
</evidence>
<feature type="domain" description="Cupin type-1" evidence="5">
    <location>
        <begin position="87"/>
        <end position="230"/>
    </location>
</feature>
<dbReference type="SMART" id="SM00835">
    <property type="entry name" value="Cupin_1"/>
    <property type="match status" value="2"/>
</dbReference>
<name>A0A9P5YFQ2_9AGAR</name>
<evidence type="ECO:0000313" key="7">
    <source>
        <dbReference type="Proteomes" id="UP000807353"/>
    </source>
</evidence>
<dbReference type="InterPro" id="IPR006045">
    <property type="entry name" value="Cupin_1"/>
</dbReference>
<feature type="binding site" evidence="3">
    <location>
        <position position="132"/>
    </location>
    <ligand>
        <name>Mn(2+)</name>
        <dbReference type="ChEBI" id="CHEBI:29035"/>
        <label>1</label>
    </ligand>
</feature>
<dbReference type="Pfam" id="PF00190">
    <property type="entry name" value="Cupin_1"/>
    <property type="match status" value="2"/>
</dbReference>
<feature type="signal peptide" evidence="4">
    <location>
        <begin position="1"/>
        <end position="16"/>
    </location>
</feature>
<dbReference type="Proteomes" id="UP000807353">
    <property type="component" value="Unassembled WGS sequence"/>
</dbReference>
<evidence type="ECO:0000256" key="4">
    <source>
        <dbReference type="SAM" id="SignalP"/>
    </source>
</evidence>
<keyword evidence="3" id="KW-0464">Manganese</keyword>
<dbReference type="OrthoDB" id="10263073at2759"/>
<reference evidence="6" key="1">
    <citation type="submission" date="2020-11" db="EMBL/GenBank/DDBJ databases">
        <authorList>
            <consortium name="DOE Joint Genome Institute"/>
            <person name="Ahrendt S."/>
            <person name="Riley R."/>
            <person name="Andreopoulos W."/>
            <person name="Labutti K."/>
            <person name="Pangilinan J."/>
            <person name="Ruiz-Duenas F.J."/>
            <person name="Barrasa J.M."/>
            <person name="Sanchez-Garcia M."/>
            <person name="Camarero S."/>
            <person name="Miyauchi S."/>
            <person name="Serrano A."/>
            <person name="Linde D."/>
            <person name="Babiker R."/>
            <person name="Drula E."/>
            <person name="Ayuso-Fernandez I."/>
            <person name="Pacheco R."/>
            <person name="Padilla G."/>
            <person name="Ferreira P."/>
            <person name="Barriuso J."/>
            <person name="Kellner H."/>
            <person name="Castanera R."/>
            <person name="Alfaro M."/>
            <person name="Ramirez L."/>
            <person name="Pisabarro A.G."/>
            <person name="Kuo A."/>
            <person name="Tritt A."/>
            <person name="Lipzen A."/>
            <person name="He G."/>
            <person name="Yan M."/>
            <person name="Ng V."/>
            <person name="Cullen D."/>
            <person name="Martin F."/>
            <person name="Rosso M.-N."/>
            <person name="Henrissat B."/>
            <person name="Hibbett D."/>
            <person name="Martinez A.T."/>
            <person name="Grigoriev I.V."/>
        </authorList>
    </citation>
    <scope>NUCLEOTIDE SEQUENCE</scope>
    <source>
        <strain evidence="6">CBS 247.69</strain>
    </source>
</reference>
<keyword evidence="1 3" id="KW-0479">Metal-binding</keyword>
<dbReference type="InterPro" id="IPR051610">
    <property type="entry name" value="GPI/OXD"/>
</dbReference>
<dbReference type="InterPro" id="IPR011051">
    <property type="entry name" value="RmlC_Cupin_sf"/>
</dbReference>
<dbReference type="Gene3D" id="2.60.120.10">
    <property type="entry name" value="Jelly Rolls"/>
    <property type="match status" value="2"/>
</dbReference>
<dbReference type="CDD" id="cd20305">
    <property type="entry name" value="cupin_OxDC_C"/>
    <property type="match status" value="1"/>
</dbReference>
<sequence length="417" mass="46146">MLILWRLLIFVGVTYSAPAPIISPDVDVDENLQLWNAESNIVPQPIRGNLGSTIVGPHNKAVELQNPDLLAPPTTDNGQVQNMKWPFALSHNRLAKGGWARQQNVDVMPVATALAGVNMRLEPGAIREMHWHNTAEWAYMLKGDVRVSTVTPEGHVFVGDVSEGDLWYFPAGNPHSIQAKNTTRDGAEFLLIFDSGSFSEDATFLLTDWLAHVPKEVLAKNFGIKDLHAFDHIPEKELYIFPASPPPEDVEIDMVIPNNTPNPYTFRLSKVKPRKTPGGSVKVVDSRTFTVSEKISAVEVSVEVGGMRELHWHPTQPEWNYFISGEARVTIFASSANAHTFNYRGGDIGYVPPSFGHYVENTGNTTLKFLEVFGSGLFEDISLTQWLALTPPALVKAHLGFSSKTIAKLSKMKQEVV</sequence>
<protein>
    <submittedName>
        <fullName evidence="6">Oxalate decarboxylase/oxidase</fullName>
    </submittedName>
</protein>
<feature type="binding site" evidence="3">
    <location>
        <position position="136"/>
    </location>
    <ligand>
        <name>Mn(2+)</name>
        <dbReference type="ChEBI" id="CHEBI:29035"/>
        <label>1</label>
    </ligand>
</feature>
<feature type="chain" id="PRO_5040158982" evidence="4">
    <location>
        <begin position="17"/>
        <end position="417"/>
    </location>
</feature>
<proteinExistence type="predicted"/>
<evidence type="ECO:0000256" key="2">
    <source>
        <dbReference type="PIRSR" id="PIRSR617774-1"/>
    </source>
</evidence>
<evidence type="ECO:0000256" key="1">
    <source>
        <dbReference type="ARBA" id="ARBA00022723"/>
    </source>
</evidence>
<dbReference type="GO" id="GO:0033609">
    <property type="term" value="P:oxalate metabolic process"/>
    <property type="evidence" value="ECO:0007669"/>
    <property type="project" value="InterPro"/>
</dbReference>
<dbReference type="AlphaFoldDB" id="A0A9P5YFQ2"/>
<keyword evidence="7" id="KW-1185">Reference proteome</keyword>
<feature type="binding site" evidence="3">
    <location>
        <position position="357"/>
    </location>
    <ligand>
        <name>Mn(2+)</name>
        <dbReference type="ChEBI" id="CHEBI:29035"/>
        <label>2</label>
    </ligand>
</feature>
<feature type="binding site" evidence="3">
    <location>
        <position position="311"/>
    </location>
    <ligand>
        <name>Mn(2+)</name>
        <dbReference type="ChEBI" id="CHEBI:29035"/>
        <label>2</label>
    </ligand>
</feature>
<gene>
    <name evidence="6" type="ORF">BDZ94DRAFT_1318361</name>
</gene>
<keyword evidence="4" id="KW-0732">Signal</keyword>
<dbReference type="InterPro" id="IPR014710">
    <property type="entry name" value="RmlC-like_jellyroll"/>
</dbReference>
<comment type="cofactor">
    <cofactor evidence="3">
        <name>Mn(2+)</name>
        <dbReference type="ChEBI" id="CHEBI:29035"/>
    </cofactor>
    <text evidence="3">Binds 2 manganese ions per subunit.</text>
</comment>
<feature type="binding site" evidence="3">
    <location>
        <position position="130"/>
    </location>
    <ligand>
        <name>Mn(2+)</name>
        <dbReference type="ChEBI" id="CHEBI:29035"/>
        <label>1</label>
    </ligand>
</feature>
<organism evidence="6 7">
    <name type="scientific">Collybia nuda</name>
    <dbReference type="NCBI Taxonomy" id="64659"/>
    <lineage>
        <taxon>Eukaryota</taxon>
        <taxon>Fungi</taxon>
        <taxon>Dikarya</taxon>
        <taxon>Basidiomycota</taxon>
        <taxon>Agaricomycotina</taxon>
        <taxon>Agaricomycetes</taxon>
        <taxon>Agaricomycetidae</taxon>
        <taxon>Agaricales</taxon>
        <taxon>Tricholomatineae</taxon>
        <taxon>Clitocybaceae</taxon>
        <taxon>Collybia</taxon>
    </lineage>
</organism>
<dbReference type="PANTHER" id="PTHR35848:SF9">
    <property type="entry name" value="SLL1358 PROTEIN"/>
    <property type="match status" value="1"/>
</dbReference>
<dbReference type="GO" id="GO:0046872">
    <property type="term" value="F:metal ion binding"/>
    <property type="evidence" value="ECO:0007669"/>
    <property type="project" value="UniProtKB-KW"/>
</dbReference>
<feature type="binding site" evidence="3">
    <location>
        <position position="175"/>
    </location>
    <ligand>
        <name>Mn(2+)</name>
        <dbReference type="ChEBI" id="CHEBI:29035"/>
        <label>1</label>
    </ligand>
</feature>
<feature type="binding site" evidence="3">
    <location>
        <position position="318"/>
    </location>
    <ligand>
        <name>Mn(2+)</name>
        <dbReference type="ChEBI" id="CHEBI:29035"/>
        <label>2</label>
    </ligand>
</feature>